<evidence type="ECO:0000313" key="4">
    <source>
        <dbReference type="EMBL" id="PCH44875.1"/>
    </source>
</evidence>
<feature type="domain" description="J" evidence="3">
    <location>
        <begin position="20"/>
        <end position="88"/>
    </location>
</feature>
<dbReference type="GO" id="GO:0042407">
    <property type="term" value="P:cristae formation"/>
    <property type="evidence" value="ECO:0007669"/>
    <property type="project" value="TreeGrafter"/>
</dbReference>
<dbReference type="SUPFAM" id="SSF46565">
    <property type="entry name" value="Chaperone J-domain"/>
    <property type="match status" value="1"/>
</dbReference>
<dbReference type="Pfam" id="PF22774">
    <property type="entry name" value="DNAJC11_beta-barrel"/>
    <property type="match status" value="1"/>
</dbReference>
<dbReference type="Proteomes" id="UP000218811">
    <property type="component" value="Unassembled WGS sequence"/>
</dbReference>
<organism evidence="4 5">
    <name type="scientific">Wolfiporia cocos (strain MD-104)</name>
    <name type="common">Brown rot fungus</name>
    <dbReference type="NCBI Taxonomy" id="742152"/>
    <lineage>
        <taxon>Eukaryota</taxon>
        <taxon>Fungi</taxon>
        <taxon>Dikarya</taxon>
        <taxon>Basidiomycota</taxon>
        <taxon>Agaricomycotina</taxon>
        <taxon>Agaricomycetes</taxon>
        <taxon>Polyporales</taxon>
        <taxon>Phaeolaceae</taxon>
        <taxon>Wolfiporia</taxon>
    </lineage>
</organism>
<proteinExistence type="predicted"/>
<dbReference type="OrthoDB" id="10248838at2759"/>
<dbReference type="InterPro" id="IPR036869">
    <property type="entry name" value="J_dom_sf"/>
</dbReference>
<gene>
    <name evidence="4" type="ORF">WOLCODRAFT_124262</name>
</gene>
<name>A0A2H3JTI2_WOLCO</name>
<dbReference type="Pfam" id="PF00226">
    <property type="entry name" value="DnaJ"/>
    <property type="match status" value="1"/>
</dbReference>
<dbReference type="InterPro" id="IPR001623">
    <property type="entry name" value="DnaJ_domain"/>
</dbReference>
<protein>
    <submittedName>
        <fullName evidence="4">DnaJ-domain-containing protein</fullName>
    </submittedName>
</protein>
<dbReference type="SMART" id="SM00271">
    <property type="entry name" value="DnaJ"/>
    <property type="match status" value="1"/>
</dbReference>
<keyword evidence="5" id="KW-1185">Reference proteome</keyword>
<dbReference type="GO" id="GO:0005739">
    <property type="term" value="C:mitochondrion"/>
    <property type="evidence" value="ECO:0007669"/>
    <property type="project" value="GOC"/>
</dbReference>
<keyword evidence="2" id="KW-1133">Transmembrane helix</keyword>
<sequence length="623" mass="69179">MSKSASELNNIPNSPDDREFLYTVLNLPKTASEYEIRERYRQLSVVFHPDRQHNEETKDTATKRFLEVQKAYEVLSDPINRRAYDLLGTQGLKTVHDVDLSGIPREQLDTALIQKSQELEQLRLEKLIRPKGRLIAGIDASSLFGEVELYDYGRPWYKRLVNKLAGVRQSSFSVRHSVQSDLNEKTSVILTGRASSRGALDADDSPAALRSALTGTIRHQYSPRINFVATANLLRASNLDLKTSYQDENTTVFCDLSFTRNLFKAVSLSSSTRPSAILPFSIGFSRRLFRGSPTEGTIVFNATSAVPTLTVSVSSAHLFDYTVEGRVPPTLLGADPSIRPPSASGLSVFSSYWTVQATLAGLLSGVGGEWGIVLAELGLRVKLGLQAGLGYVNWSFGGEWRRGGNSFGANVALGLQGVILRLEGSYLGQQLSLPVTLSDDRDTGLALWTTLIPSTALILTYTFILRPRRRKERKQFFRKARYALQNEKSDLLRETKETTHLLEDIARRHMQAETSCNGLIIEEAFYGPAERDEATDGLDVNVTVPLQALVTKSQLYIPGRRSKVSRYLSAATFLSAGLQGFYDPVPGVAKALRIRYTFRGTSHYAEIPDWTPVVLPLEEHLVN</sequence>
<feature type="transmembrane region" description="Helical" evidence="2">
    <location>
        <begin position="445"/>
        <end position="465"/>
    </location>
</feature>
<keyword evidence="1" id="KW-0143">Chaperone</keyword>
<evidence type="ECO:0000256" key="2">
    <source>
        <dbReference type="SAM" id="Phobius"/>
    </source>
</evidence>
<keyword evidence="2" id="KW-0812">Transmembrane</keyword>
<evidence type="ECO:0000259" key="3">
    <source>
        <dbReference type="PROSITE" id="PS50076"/>
    </source>
</evidence>
<dbReference type="EMBL" id="KB468168">
    <property type="protein sequence ID" value="PCH44875.1"/>
    <property type="molecule type" value="Genomic_DNA"/>
</dbReference>
<dbReference type="AlphaFoldDB" id="A0A2H3JTI2"/>
<dbReference type="PANTHER" id="PTHR44157:SF1">
    <property type="entry name" value="DNAJ HOMOLOG SUBFAMILY C MEMBER 11"/>
    <property type="match status" value="1"/>
</dbReference>
<dbReference type="PRINTS" id="PR00625">
    <property type="entry name" value="JDOMAIN"/>
</dbReference>
<dbReference type="CDD" id="cd06257">
    <property type="entry name" value="DnaJ"/>
    <property type="match status" value="1"/>
</dbReference>
<dbReference type="InterPro" id="IPR052243">
    <property type="entry name" value="Mito_inner_membrane_organizer"/>
</dbReference>
<evidence type="ECO:0000256" key="1">
    <source>
        <dbReference type="ARBA" id="ARBA00023186"/>
    </source>
</evidence>
<dbReference type="Gene3D" id="1.10.287.110">
    <property type="entry name" value="DnaJ domain"/>
    <property type="match status" value="1"/>
</dbReference>
<reference evidence="4 5" key="1">
    <citation type="journal article" date="2012" name="Science">
        <title>The Paleozoic origin of enzymatic lignin decomposition reconstructed from 31 fungal genomes.</title>
        <authorList>
            <person name="Floudas D."/>
            <person name="Binder M."/>
            <person name="Riley R."/>
            <person name="Barry K."/>
            <person name="Blanchette R.A."/>
            <person name="Henrissat B."/>
            <person name="Martinez A.T."/>
            <person name="Otillar R."/>
            <person name="Spatafora J.W."/>
            <person name="Yadav J.S."/>
            <person name="Aerts A."/>
            <person name="Benoit I."/>
            <person name="Boyd A."/>
            <person name="Carlson A."/>
            <person name="Copeland A."/>
            <person name="Coutinho P.M."/>
            <person name="de Vries R.P."/>
            <person name="Ferreira P."/>
            <person name="Findley K."/>
            <person name="Foster B."/>
            <person name="Gaskell J."/>
            <person name="Glotzer D."/>
            <person name="Gorecki P."/>
            <person name="Heitman J."/>
            <person name="Hesse C."/>
            <person name="Hori C."/>
            <person name="Igarashi K."/>
            <person name="Jurgens J.A."/>
            <person name="Kallen N."/>
            <person name="Kersten P."/>
            <person name="Kohler A."/>
            <person name="Kuees U."/>
            <person name="Kumar T.K.A."/>
            <person name="Kuo A."/>
            <person name="LaButti K."/>
            <person name="Larrondo L.F."/>
            <person name="Lindquist E."/>
            <person name="Ling A."/>
            <person name="Lombard V."/>
            <person name="Lucas S."/>
            <person name="Lundell T."/>
            <person name="Martin R."/>
            <person name="McLaughlin D.J."/>
            <person name="Morgenstern I."/>
            <person name="Morin E."/>
            <person name="Murat C."/>
            <person name="Nagy L.G."/>
            <person name="Nolan M."/>
            <person name="Ohm R.A."/>
            <person name="Patyshakuliyeva A."/>
            <person name="Rokas A."/>
            <person name="Ruiz-Duenas F.J."/>
            <person name="Sabat G."/>
            <person name="Salamov A."/>
            <person name="Samejima M."/>
            <person name="Schmutz J."/>
            <person name="Slot J.C."/>
            <person name="St John F."/>
            <person name="Stenlid J."/>
            <person name="Sun H."/>
            <person name="Sun S."/>
            <person name="Syed K."/>
            <person name="Tsang A."/>
            <person name="Wiebenga A."/>
            <person name="Young D."/>
            <person name="Pisabarro A."/>
            <person name="Eastwood D.C."/>
            <person name="Martin F."/>
            <person name="Cullen D."/>
            <person name="Grigoriev I.V."/>
            <person name="Hibbett D.S."/>
        </authorList>
    </citation>
    <scope>NUCLEOTIDE SEQUENCE [LARGE SCALE GENOMIC DNA]</scope>
    <source>
        <strain evidence="4 5">MD-104</strain>
    </source>
</reference>
<accession>A0A2H3JTI2</accession>
<keyword evidence="2" id="KW-0472">Membrane</keyword>
<dbReference type="PANTHER" id="PTHR44157">
    <property type="entry name" value="DNAJ HOMOLOG SUBFAMILY C MEMBER 11"/>
    <property type="match status" value="1"/>
</dbReference>
<dbReference type="InterPro" id="IPR055225">
    <property type="entry name" value="DNAJC11-like_beta-barrel"/>
</dbReference>
<dbReference type="Pfam" id="PF11875">
    <property type="entry name" value="DnaJ-like_C11_C"/>
    <property type="match status" value="1"/>
</dbReference>
<dbReference type="OMA" id="QLDKHTM"/>
<dbReference type="InterPro" id="IPR024586">
    <property type="entry name" value="DnaJ-like_C11_C"/>
</dbReference>
<dbReference type="PROSITE" id="PS50076">
    <property type="entry name" value="DNAJ_2"/>
    <property type="match status" value="1"/>
</dbReference>
<evidence type="ECO:0000313" key="5">
    <source>
        <dbReference type="Proteomes" id="UP000218811"/>
    </source>
</evidence>
<dbReference type="STRING" id="742152.A0A2H3JTI2"/>